<sequence length="112" mass="12371">MKLLHTDKAVVGKRVLSSDTEPDDSDVLSQDLRARNHVLMPHHPGVIDQFVGPGLNHCISRFLGLEHEPISMVVGYDHDNDGVYLGLVDPTDDDWLTAITSGWWASPSEAEL</sequence>
<evidence type="ECO:0000313" key="1">
    <source>
        <dbReference type="EMBL" id="GGB46073.1"/>
    </source>
</evidence>
<gene>
    <name evidence="1" type="ORF">GCM10011492_41580</name>
</gene>
<keyword evidence="2" id="KW-1185">Reference proteome</keyword>
<reference evidence="1" key="1">
    <citation type="journal article" date="2014" name="Int. J. Syst. Evol. Microbiol.">
        <title>Complete genome sequence of Corynebacterium casei LMG S-19264T (=DSM 44701T), isolated from a smear-ripened cheese.</title>
        <authorList>
            <consortium name="US DOE Joint Genome Institute (JGI-PGF)"/>
            <person name="Walter F."/>
            <person name="Albersmeier A."/>
            <person name="Kalinowski J."/>
            <person name="Ruckert C."/>
        </authorList>
    </citation>
    <scope>NUCLEOTIDE SEQUENCE</scope>
    <source>
        <strain evidence="1">CGMCC 1.15085</strain>
    </source>
</reference>
<proteinExistence type="predicted"/>
<organism evidence="1 2">
    <name type="scientific">Flexivirga endophytica</name>
    <dbReference type="NCBI Taxonomy" id="1849103"/>
    <lineage>
        <taxon>Bacteria</taxon>
        <taxon>Bacillati</taxon>
        <taxon>Actinomycetota</taxon>
        <taxon>Actinomycetes</taxon>
        <taxon>Micrococcales</taxon>
        <taxon>Dermacoccaceae</taxon>
        <taxon>Flexivirga</taxon>
    </lineage>
</organism>
<dbReference type="Proteomes" id="UP000636793">
    <property type="component" value="Unassembled WGS sequence"/>
</dbReference>
<comment type="caution">
    <text evidence="1">The sequence shown here is derived from an EMBL/GenBank/DDBJ whole genome shotgun (WGS) entry which is preliminary data.</text>
</comment>
<evidence type="ECO:0000313" key="2">
    <source>
        <dbReference type="Proteomes" id="UP000636793"/>
    </source>
</evidence>
<reference evidence="1" key="2">
    <citation type="submission" date="2020-09" db="EMBL/GenBank/DDBJ databases">
        <authorList>
            <person name="Sun Q."/>
            <person name="Zhou Y."/>
        </authorList>
    </citation>
    <scope>NUCLEOTIDE SEQUENCE</scope>
    <source>
        <strain evidence="1">CGMCC 1.15085</strain>
    </source>
</reference>
<accession>A0A916TKS8</accession>
<protein>
    <submittedName>
        <fullName evidence="1">Uncharacterized protein</fullName>
    </submittedName>
</protein>
<dbReference type="RefSeq" id="WP_188838980.1">
    <property type="nucleotide sequence ID" value="NZ_BMHI01000007.1"/>
</dbReference>
<name>A0A916TKS8_9MICO</name>
<dbReference type="AlphaFoldDB" id="A0A916TKS8"/>
<dbReference type="EMBL" id="BMHI01000007">
    <property type="protein sequence ID" value="GGB46073.1"/>
    <property type="molecule type" value="Genomic_DNA"/>
</dbReference>